<sequence>MKKNIALQSAIAGVVALGFLAVGTPSIADGKHGKMKMEGEKCYGVAKAGMNDCKSGLHGCKGKAEKDNDKASFIVVPHGTCAKIAGGSTHAG</sequence>
<dbReference type="Pfam" id="PF10048">
    <property type="entry name" value="DUF2282"/>
    <property type="match status" value="1"/>
</dbReference>
<proteinExistence type="predicted"/>
<organism evidence="1">
    <name type="scientific">hydrothermal vent metagenome</name>
    <dbReference type="NCBI Taxonomy" id="652676"/>
    <lineage>
        <taxon>unclassified sequences</taxon>
        <taxon>metagenomes</taxon>
        <taxon>ecological metagenomes</taxon>
    </lineage>
</organism>
<protein>
    <submittedName>
        <fullName evidence="1">Uncharacterized protein</fullName>
    </submittedName>
</protein>
<dbReference type="EMBL" id="UOGG01000046">
    <property type="protein sequence ID" value="VAX27832.1"/>
    <property type="molecule type" value="Genomic_DNA"/>
</dbReference>
<evidence type="ECO:0000313" key="1">
    <source>
        <dbReference type="EMBL" id="VAX27832.1"/>
    </source>
</evidence>
<dbReference type="AlphaFoldDB" id="A0A3B1CHY5"/>
<accession>A0A3B1CHY5</accession>
<reference evidence="1" key="1">
    <citation type="submission" date="2018-06" db="EMBL/GenBank/DDBJ databases">
        <authorList>
            <person name="Zhirakovskaya E."/>
        </authorList>
    </citation>
    <scope>NUCLEOTIDE SEQUENCE</scope>
</reference>
<gene>
    <name evidence="1" type="ORF">MNBD_NITROSPINAE05-1036</name>
</gene>
<dbReference type="InterPro" id="IPR018740">
    <property type="entry name" value="DUF2282_membr"/>
</dbReference>
<name>A0A3B1CHY5_9ZZZZ</name>